<dbReference type="GO" id="GO:0003677">
    <property type="term" value="F:DNA binding"/>
    <property type="evidence" value="ECO:0007669"/>
    <property type="project" value="UniProtKB-UniRule"/>
</dbReference>
<dbReference type="KEGG" id="psai:C3B54_11896"/>
<feature type="DNA-binding region" description="H-T-H motif" evidence="2">
    <location>
        <begin position="33"/>
        <end position="52"/>
    </location>
</feature>
<accession>A0A2L2BQD4</accession>
<name>A0A2L2BQD4_9MICO</name>
<organism evidence="4 5">
    <name type="scientific">Pontimonas salivibrio</name>
    <dbReference type="NCBI Taxonomy" id="1159327"/>
    <lineage>
        <taxon>Bacteria</taxon>
        <taxon>Bacillati</taxon>
        <taxon>Actinomycetota</taxon>
        <taxon>Actinomycetes</taxon>
        <taxon>Micrococcales</taxon>
        <taxon>Microbacteriaceae</taxon>
        <taxon>Pontimonas</taxon>
    </lineage>
</organism>
<keyword evidence="1 2" id="KW-0238">DNA-binding</keyword>
<dbReference type="InterPro" id="IPR001647">
    <property type="entry name" value="HTH_TetR"/>
</dbReference>
<dbReference type="PANTHER" id="PTHR43479">
    <property type="entry name" value="ACREF/ENVCD OPERON REPRESSOR-RELATED"/>
    <property type="match status" value="1"/>
</dbReference>
<evidence type="ECO:0000256" key="2">
    <source>
        <dbReference type="PROSITE-ProRule" id="PRU00335"/>
    </source>
</evidence>
<dbReference type="SUPFAM" id="SSF46689">
    <property type="entry name" value="Homeodomain-like"/>
    <property type="match status" value="1"/>
</dbReference>
<evidence type="ECO:0000259" key="3">
    <source>
        <dbReference type="PROSITE" id="PS50977"/>
    </source>
</evidence>
<dbReference type="Proteomes" id="UP000243077">
    <property type="component" value="Chromosome"/>
</dbReference>
<evidence type="ECO:0000313" key="5">
    <source>
        <dbReference type="Proteomes" id="UP000243077"/>
    </source>
</evidence>
<protein>
    <submittedName>
        <fullName evidence="4">TetR-like transcription factor</fullName>
    </submittedName>
</protein>
<evidence type="ECO:0000256" key="1">
    <source>
        <dbReference type="ARBA" id="ARBA00023125"/>
    </source>
</evidence>
<dbReference type="PROSITE" id="PS50977">
    <property type="entry name" value="HTH_TETR_2"/>
    <property type="match status" value="1"/>
</dbReference>
<dbReference type="Gene3D" id="1.10.357.10">
    <property type="entry name" value="Tetracycline Repressor, domain 2"/>
    <property type="match status" value="1"/>
</dbReference>
<keyword evidence="5" id="KW-1185">Reference proteome</keyword>
<feature type="domain" description="HTH tetR-type" evidence="3">
    <location>
        <begin position="10"/>
        <end position="70"/>
    </location>
</feature>
<dbReference type="InterPro" id="IPR009057">
    <property type="entry name" value="Homeodomain-like_sf"/>
</dbReference>
<dbReference type="PRINTS" id="PR00455">
    <property type="entry name" value="HTHTETR"/>
</dbReference>
<dbReference type="EMBL" id="CP026923">
    <property type="protein sequence ID" value="AVG23869.1"/>
    <property type="molecule type" value="Genomic_DNA"/>
</dbReference>
<evidence type="ECO:0000313" key="4">
    <source>
        <dbReference type="EMBL" id="AVG23869.1"/>
    </source>
</evidence>
<sequence>MSLHFRLEVVSNHDHILQVSLERFAHQGIAHTTIQDVADHAGSSKANVLYHFHNKNHLVDVALAPALEALSALLERSNESATHDAGSRRVFIDNFVDFLINHRLATHIIVAHPYLAEESKSLGRAHQLMAQMAEMVGEMTDGEEDRLRFGIAVSGATYALVSSGILGVPGLDDEAAREGLREVLGQMLRLEQPEASR</sequence>
<dbReference type="InterPro" id="IPR050624">
    <property type="entry name" value="HTH-type_Tx_Regulator"/>
</dbReference>
<gene>
    <name evidence="4" type="ORF">C3B54_11896</name>
</gene>
<dbReference type="Pfam" id="PF00440">
    <property type="entry name" value="TetR_N"/>
    <property type="match status" value="1"/>
</dbReference>
<dbReference type="AlphaFoldDB" id="A0A2L2BQD4"/>
<dbReference type="PANTHER" id="PTHR43479:SF11">
    <property type="entry name" value="ACREF_ENVCD OPERON REPRESSOR-RELATED"/>
    <property type="match status" value="1"/>
</dbReference>
<reference evidence="4 5" key="1">
    <citation type="submission" date="2018-02" db="EMBL/GenBank/DDBJ databases">
        <title>Complete genome of the streamlined marine actinobacterium Pontimonas salivibrio CL-TW6 adapted to coastal planktonic lifestype.</title>
        <authorList>
            <person name="Cho B.C."/>
            <person name="Hardies S.C."/>
            <person name="Jang G.I."/>
            <person name="Hwang C.Y."/>
        </authorList>
    </citation>
    <scope>NUCLEOTIDE SEQUENCE [LARGE SCALE GENOMIC DNA]</scope>
    <source>
        <strain evidence="4 5">CL-TW6</strain>
    </source>
</reference>
<proteinExistence type="predicted"/>